<keyword evidence="3 9" id="KW-0227">DNA damage</keyword>
<dbReference type="NCBIfam" id="TIGR00580">
    <property type="entry name" value="mfd"/>
    <property type="match status" value="1"/>
</dbReference>
<dbReference type="Pfam" id="PF03461">
    <property type="entry name" value="TRCF"/>
    <property type="match status" value="1"/>
</dbReference>
<dbReference type="SMART" id="SM01058">
    <property type="entry name" value="CarD_TRCF"/>
    <property type="match status" value="1"/>
</dbReference>
<dbReference type="InterPro" id="IPR011545">
    <property type="entry name" value="DEAD/DEAH_box_helicase_dom"/>
</dbReference>
<dbReference type="InterPro" id="IPR047112">
    <property type="entry name" value="RecG/Mfd"/>
</dbReference>
<dbReference type="Pfam" id="PF00271">
    <property type="entry name" value="Helicase_C"/>
    <property type="match status" value="1"/>
</dbReference>
<dbReference type="SMART" id="SM00487">
    <property type="entry name" value="DEXDc"/>
    <property type="match status" value="1"/>
</dbReference>
<comment type="similarity">
    <text evidence="9">In the N-terminal section; belongs to the UvrB family.</text>
</comment>
<comment type="similarity">
    <text evidence="9">In the C-terminal section; belongs to the helicase family. RecG subfamily.</text>
</comment>
<dbReference type="InterPro" id="IPR027417">
    <property type="entry name" value="P-loop_NTPase"/>
</dbReference>
<dbReference type="PANTHER" id="PTHR47964:SF1">
    <property type="entry name" value="ATP-DEPENDENT DNA HELICASE HOMOLOG RECG, CHLOROPLASTIC"/>
    <property type="match status" value="1"/>
</dbReference>
<evidence type="ECO:0000256" key="8">
    <source>
        <dbReference type="ARBA" id="ARBA00023204"/>
    </source>
</evidence>
<comment type="caution">
    <text evidence="12">The sequence shown here is derived from an EMBL/GenBank/DDBJ whole genome shotgun (WGS) entry which is preliminary data.</text>
</comment>
<dbReference type="GO" id="GO:0016787">
    <property type="term" value="F:hydrolase activity"/>
    <property type="evidence" value="ECO:0007669"/>
    <property type="project" value="UniProtKB-KW"/>
</dbReference>
<dbReference type="InterPro" id="IPR041471">
    <property type="entry name" value="UvrB_inter"/>
</dbReference>
<evidence type="ECO:0000256" key="1">
    <source>
        <dbReference type="ARBA" id="ARBA00022490"/>
    </source>
</evidence>
<accession>A0ABS2RC12</accession>
<keyword evidence="7 9" id="KW-0238">DNA-binding</keyword>
<evidence type="ECO:0000256" key="6">
    <source>
        <dbReference type="ARBA" id="ARBA00022840"/>
    </source>
</evidence>
<dbReference type="SUPFAM" id="SSF141259">
    <property type="entry name" value="CarD-like"/>
    <property type="match status" value="1"/>
</dbReference>
<keyword evidence="1 9" id="KW-0963">Cytoplasm</keyword>
<evidence type="ECO:0000256" key="9">
    <source>
        <dbReference type="HAMAP-Rule" id="MF_00969"/>
    </source>
</evidence>
<dbReference type="Gene3D" id="3.30.2060.10">
    <property type="entry name" value="Penicillin-binding protein 1b domain"/>
    <property type="match status" value="1"/>
</dbReference>
<dbReference type="PROSITE" id="PS51192">
    <property type="entry name" value="HELICASE_ATP_BIND_1"/>
    <property type="match status" value="1"/>
</dbReference>
<dbReference type="Proteomes" id="UP000823485">
    <property type="component" value="Unassembled WGS sequence"/>
</dbReference>
<feature type="domain" description="Helicase ATP-binding" evidence="10">
    <location>
        <begin position="636"/>
        <end position="797"/>
    </location>
</feature>
<comment type="function">
    <text evidence="9">Couples transcription and DNA repair by recognizing RNA polymerase (RNAP) stalled at DNA lesions. Mediates ATP-dependent release of RNAP and its truncated transcript from the DNA, and recruitment of nucleotide excision repair machinery to the damaged site.</text>
</comment>
<evidence type="ECO:0000259" key="11">
    <source>
        <dbReference type="PROSITE" id="PS51194"/>
    </source>
</evidence>
<evidence type="ECO:0000256" key="4">
    <source>
        <dbReference type="ARBA" id="ARBA00022801"/>
    </source>
</evidence>
<protein>
    <recommendedName>
        <fullName evidence="9">Transcription-repair-coupling factor</fullName>
        <shortName evidence="9">TRCF</shortName>
        <ecNumber evidence="9">3.6.4.-</ecNumber>
    </recommendedName>
</protein>
<dbReference type="Gene3D" id="3.40.50.300">
    <property type="entry name" value="P-loop containing nucleotide triphosphate hydrolases"/>
    <property type="match status" value="2"/>
</dbReference>
<dbReference type="InterPro" id="IPR014001">
    <property type="entry name" value="Helicase_ATP-bd"/>
</dbReference>
<keyword evidence="4 9" id="KW-0378">Hydrolase</keyword>
<keyword evidence="2 9" id="KW-0547">Nucleotide-binding</keyword>
<dbReference type="Pfam" id="PF02559">
    <property type="entry name" value="CarD_TRCF_RID"/>
    <property type="match status" value="1"/>
</dbReference>
<feature type="domain" description="Helicase C-terminal" evidence="11">
    <location>
        <begin position="818"/>
        <end position="972"/>
    </location>
</feature>
<dbReference type="CDD" id="cd18810">
    <property type="entry name" value="SF2_C_TRCF"/>
    <property type="match status" value="1"/>
</dbReference>
<dbReference type="RefSeq" id="WP_077111861.1">
    <property type="nucleotide sequence ID" value="NZ_JAFBFH010000031.1"/>
</dbReference>
<dbReference type="InterPro" id="IPR036101">
    <property type="entry name" value="CarD-like/TRCF_RID_sf"/>
</dbReference>
<dbReference type="Pfam" id="PF00270">
    <property type="entry name" value="DEAD"/>
    <property type="match status" value="1"/>
</dbReference>
<dbReference type="PANTHER" id="PTHR47964">
    <property type="entry name" value="ATP-DEPENDENT DNA HELICASE HOMOLOG RECG, CHLOROPLASTIC"/>
    <property type="match status" value="1"/>
</dbReference>
<dbReference type="InterPro" id="IPR037235">
    <property type="entry name" value="TRCF-like_C_D7"/>
</dbReference>
<proteinExistence type="inferred from homology"/>
<evidence type="ECO:0000256" key="5">
    <source>
        <dbReference type="ARBA" id="ARBA00022806"/>
    </source>
</evidence>
<dbReference type="InterPro" id="IPR001650">
    <property type="entry name" value="Helicase_C-like"/>
</dbReference>
<dbReference type="SUPFAM" id="SSF52540">
    <property type="entry name" value="P-loop containing nucleoside triphosphate hydrolases"/>
    <property type="match status" value="4"/>
</dbReference>
<organism evidence="12 13">
    <name type="scientific">Siminovitchia thermophila</name>
    <dbReference type="NCBI Taxonomy" id="1245522"/>
    <lineage>
        <taxon>Bacteria</taxon>
        <taxon>Bacillati</taxon>
        <taxon>Bacillota</taxon>
        <taxon>Bacilli</taxon>
        <taxon>Bacillales</taxon>
        <taxon>Bacillaceae</taxon>
        <taxon>Siminovitchia</taxon>
    </lineage>
</organism>
<gene>
    <name evidence="9" type="primary">mfd</name>
    <name evidence="12" type="ORF">JOC94_003715</name>
</gene>
<dbReference type="Gene3D" id="3.40.50.11180">
    <property type="match status" value="1"/>
</dbReference>
<keyword evidence="13" id="KW-1185">Reference proteome</keyword>
<keyword evidence="6 9" id="KW-0067">ATP-binding</keyword>
<dbReference type="EMBL" id="JAFBFH010000031">
    <property type="protein sequence ID" value="MBM7716694.1"/>
    <property type="molecule type" value="Genomic_DNA"/>
</dbReference>
<sequence length="1173" mass="133667">MHGLRDIILQQSELQSVITGIREGLREQLVAGLSGSVRALFTAAMAEHTNKSVVIVTHNLLQAQKLHEDLLQIIDENQLFLYPANELIASEMGIASPELKAQRIETLNHMVSGRQGVFVVPMAGLRKVLPPPSLWKRYQINLKVGSELHLEDTLERLIQMGYNRTDMVSAPGEFSLRGGILDIYPLTEIDPIRIELFDIEIDSIRTFSVDDQRSKEKLSEVTIGPATESPVESKHLLDAADSLEEHLSASLKKIKKDAVKELLVQNVKADIELLRNGQKPEQFFKYLQFAYKPGTSLLDYVSYNGLIVFDELSRIQEMNERLEKEEAEWFMTLLEHGEIPHDIAIAHSFNKLLAESNLPRVYLSLFLRHIPNTNPQNIANVSCKLMQNFHGQMHLLASEVERWRKNNMKVLFLAPDQERSVKLESVLRDYGIEARIAGDSESFSGIQIIEGSLNTGFELPALKLVVVTEEEIFNKKTRKARRRQKLSNAERIKSYSELSPGDYVVHVNHGIGKYLGIETLMINGVHKDYLHITYKGNDKLYVPVDQIDLVQKYVGAEGKDPKMYKLGGSEWKRVKKKVESSVKDIADDLIKLYAEREATKGYAFSPDSDMQREFEMSFPYQETEDQLRSIAEIKRDMERERPMDRLLCGDVGYGKTEVAIRAAFKAIMDGKQVAFLVPTTILAQQHYETIKERFNGYPINISIMSRFRTKKQLSETVKGLKNGTIDLVIGTHRLLSKDVQFADLGLLIVDEEQRFGVTHKEKIKQLKTNVDVLTLTATPIPRTLHMSMLGVRDLSVIETPPENRFPVQTYVMEYNGVFVKEAIERELARGGQVYYLYNRVEDIERKAEEISMLVPDARVAYAHGQMAETELEAVILSFLDGEFDVLVTTTIIETGVDIPSVNTLIVYDADRMGLSQLYQLRGRVGRSNRVAYAYFTYRKDKVLTEVAEKRLQAIKEFTELGSGFKIAMRDLSIRGAGNLLGAQQHGFIDSVGFDLYSQMLKEAIEERKGTLLENVPPPFEVELELDAYIPDAYIADGQQKIEMYKRFRNIETMEELEELREEMIDRFGDYPNQVEYLFKVAEMKVYARKIKLEAIKQSKTEVSIYFSEEGTSEMEGRRVLQATTKHGRNVGLGMEGTRLKITIQTSRMKTDEWFAIALEMIKELGEAKKVPQP</sequence>
<dbReference type="InterPro" id="IPR005118">
    <property type="entry name" value="TRCF_C"/>
</dbReference>
<dbReference type="InterPro" id="IPR003711">
    <property type="entry name" value="CarD-like/TRCF_RID"/>
</dbReference>
<dbReference type="PROSITE" id="PS51194">
    <property type="entry name" value="HELICASE_CTER"/>
    <property type="match status" value="1"/>
</dbReference>
<dbReference type="Pfam" id="PF17757">
    <property type="entry name" value="UvrB_inter"/>
    <property type="match status" value="1"/>
</dbReference>
<dbReference type="CDD" id="cd17991">
    <property type="entry name" value="DEXHc_TRCF"/>
    <property type="match status" value="1"/>
</dbReference>
<dbReference type="GO" id="GO:0004386">
    <property type="term" value="F:helicase activity"/>
    <property type="evidence" value="ECO:0007669"/>
    <property type="project" value="UniProtKB-KW"/>
</dbReference>
<evidence type="ECO:0000313" key="12">
    <source>
        <dbReference type="EMBL" id="MBM7716694.1"/>
    </source>
</evidence>
<dbReference type="EC" id="3.6.4.-" evidence="9"/>
<dbReference type="SMART" id="SM00982">
    <property type="entry name" value="TRCF"/>
    <property type="match status" value="1"/>
</dbReference>
<evidence type="ECO:0000256" key="3">
    <source>
        <dbReference type="ARBA" id="ARBA00022763"/>
    </source>
</evidence>
<evidence type="ECO:0000313" key="13">
    <source>
        <dbReference type="Proteomes" id="UP000823485"/>
    </source>
</evidence>
<keyword evidence="8 9" id="KW-0234">DNA repair</keyword>
<comment type="subcellular location">
    <subcellularLocation>
        <location evidence="9">Cytoplasm</location>
    </subcellularLocation>
</comment>
<dbReference type="Gene3D" id="2.40.10.170">
    <property type="match status" value="1"/>
</dbReference>
<dbReference type="SUPFAM" id="SSF143517">
    <property type="entry name" value="TRCF domain-like"/>
    <property type="match status" value="1"/>
</dbReference>
<dbReference type="Gene3D" id="3.90.1150.50">
    <property type="entry name" value="Transcription-repair-coupling factor, D7 domain"/>
    <property type="match status" value="1"/>
</dbReference>
<dbReference type="HAMAP" id="MF_00969">
    <property type="entry name" value="TRCF"/>
    <property type="match status" value="1"/>
</dbReference>
<dbReference type="SMART" id="SM00490">
    <property type="entry name" value="HELICc"/>
    <property type="match status" value="1"/>
</dbReference>
<name>A0ABS2RC12_9BACI</name>
<keyword evidence="5 12" id="KW-0347">Helicase</keyword>
<reference evidence="12 13" key="1">
    <citation type="submission" date="2021-01" db="EMBL/GenBank/DDBJ databases">
        <title>Genomic Encyclopedia of Type Strains, Phase IV (KMG-IV): sequencing the most valuable type-strain genomes for metagenomic binning, comparative biology and taxonomic classification.</title>
        <authorList>
            <person name="Goeker M."/>
        </authorList>
    </citation>
    <scope>NUCLEOTIDE SEQUENCE [LARGE SCALE GENOMIC DNA]</scope>
    <source>
        <strain evidence="12 13">DSM 105453</strain>
    </source>
</reference>
<evidence type="ECO:0000256" key="7">
    <source>
        <dbReference type="ARBA" id="ARBA00023125"/>
    </source>
</evidence>
<evidence type="ECO:0000259" key="10">
    <source>
        <dbReference type="PROSITE" id="PS51192"/>
    </source>
</evidence>
<evidence type="ECO:0000256" key="2">
    <source>
        <dbReference type="ARBA" id="ARBA00022741"/>
    </source>
</evidence>
<dbReference type="InterPro" id="IPR004576">
    <property type="entry name" value="Mfd"/>
</dbReference>